<dbReference type="GO" id="GO:0000287">
    <property type="term" value="F:magnesium ion binding"/>
    <property type="evidence" value="ECO:0007669"/>
    <property type="project" value="InterPro"/>
</dbReference>
<evidence type="ECO:0000259" key="3">
    <source>
        <dbReference type="Pfam" id="PF02776"/>
    </source>
</evidence>
<dbReference type="SUPFAM" id="SSF52467">
    <property type="entry name" value="DHS-like NAD/FAD-binding domain"/>
    <property type="match status" value="1"/>
</dbReference>
<feature type="domain" description="Thiamine pyrophosphate enzyme N-terminal TPP-binding" evidence="3">
    <location>
        <begin position="12"/>
        <end position="128"/>
    </location>
</feature>
<dbReference type="EMBL" id="UINC01003220">
    <property type="protein sequence ID" value="SVA04395.1"/>
    <property type="molecule type" value="Genomic_DNA"/>
</dbReference>
<feature type="non-terminal residue" evidence="4">
    <location>
        <position position="415"/>
    </location>
</feature>
<comment type="similarity">
    <text evidence="1">Belongs to the TPP enzyme family.</text>
</comment>
<dbReference type="GO" id="GO:0005948">
    <property type="term" value="C:acetolactate synthase complex"/>
    <property type="evidence" value="ECO:0007669"/>
    <property type="project" value="TreeGrafter"/>
</dbReference>
<dbReference type="InterPro" id="IPR045229">
    <property type="entry name" value="TPP_enz"/>
</dbReference>
<evidence type="ECO:0008006" key="5">
    <source>
        <dbReference type="Google" id="ProtNLM"/>
    </source>
</evidence>
<dbReference type="GO" id="GO:0009097">
    <property type="term" value="P:isoleucine biosynthetic process"/>
    <property type="evidence" value="ECO:0007669"/>
    <property type="project" value="TreeGrafter"/>
</dbReference>
<gene>
    <name evidence="4" type="ORF">METZ01_LOCUS57249</name>
</gene>
<sequence>VDLVVMSEPRRNGGDLLVELLRLLDVDAAFGVVSVHNLPLVEALNRDLRWVATRGEAAAVNAADGYGRSRDGVGCAVTSTGTGAGNAAGSLIEALAAGAPLLHVTGQIDSAHLGFGRGFIHETRDQLGLLTACSSWATTIGDDPVADFNEARSRLRAPITGPVSLEWPIDRQYRAAAGDLASGEDLTSCPEPDDAGIEQALTLLAEAERPLVWAGGGAIRCGPELDSFLDRLGAGLITSNAGRGALAESDPRVVGNFASTTRGVELLDAADLLVSIGTHFRSNETRSYRLGLPTHHIQIDLDPAALGRSYPCEVGIAGEAGQVLRRLLDTPNWGRAERSEWRSEIGRARAACRNQLEADIGPYAPICYSMTDVLGPDGLRVRDITIPNSAWGNRLLQITDPRTNIYPRGGGIGQA</sequence>
<dbReference type="Pfam" id="PF02776">
    <property type="entry name" value="TPP_enzyme_N"/>
    <property type="match status" value="1"/>
</dbReference>
<feature type="domain" description="Thiamine pyrophosphate enzyme central" evidence="2">
    <location>
        <begin position="197"/>
        <end position="327"/>
    </location>
</feature>
<evidence type="ECO:0000259" key="2">
    <source>
        <dbReference type="Pfam" id="PF00205"/>
    </source>
</evidence>
<name>A0A381SK25_9ZZZZ</name>
<dbReference type="InterPro" id="IPR012000">
    <property type="entry name" value="Thiamin_PyroP_enz_cen_dom"/>
</dbReference>
<accession>A0A381SK25</accession>
<dbReference type="GO" id="GO:0003984">
    <property type="term" value="F:acetolactate synthase activity"/>
    <property type="evidence" value="ECO:0007669"/>
    <property type="project" value="TreeGrafter"/>
</dbReference>
<evidence type="ECO:0000256" key="1">
    <source>
        <dbReference type="ARBA" id="ARBA00007812"/>
    </source>
</evidence>
<dbReference type="GO" id="GO:0030976">
    <property type="term" value="F:thiamine pyrophosphate binding"/>
    <property type="evidence" value="ECO:0007669"/>
    <property type="project" value="InterPro"/>
</dbReference>
<dbReference type="GO" id="GO:0009099">
    <property type="term" value="P:L-valine biosynthetic process"/>
    <property type="evidence" value="ECO:0007669"/>
    <property type="project" value="TreeGrafter"/>
</dbReference>
<dbReference type="InterPro" id="IPR029035">
    <property type="entry name" value="DHS-like_NAD/FAD-binding_dom"/>
</dbReference>
<dbReference type="Gene3D" id="3.40.50.970">
    <property type="match status" value="1"/>
</dbReference>
<evidence type="ECO:0000313" key="4">
    <source>
        <dbReference type="EMBL" id="SVA04395.1"/>
    </source>
</evidence>
<dbReference type="Pfam" id="PF00205">
    <property type="entry name" value="TPP_enzyme_M"/>
    <property type="match status" value="1"/>
</dbReference>
<dbReference type="SUPFAM" id="SSF52518">
    <property type="entry name" value="Thiamin diphosphate-binding fold (THDP-binding)"/>
    <property type="match status" value="1"/>
</dbReference>
<dbReference type="InterPro" id="IPR029061">
    <property type="entry name" value="THDP-binding"/>
</dbReference>
<dbReference type="AlphaFoldDB" id="A0A381SK25"/>
<reference evidence="4" key="1">
    <citation type="submission" date="2018-05" db="EMBL/GenBank/DDBJ databases">
        <authorList>
            <person name="Lanie J.A."/>
            <person name="Ng W.-L."/>
            <person name="Kazmierczak K.M."/>
            <person name="Andrzejewski T.M."/>
            <person name="Davidsen T.M."/>
            <person name="Wayne K.J."/>
            <person name="Tettelin H."/>
            <person name="Glass J.I."/>
            <person name="Rusch D."/>
            <person name="Podicherti R."/>
            <person name="Tsui H.-C.T."/>
            <person name="Winkler M.E."/>
        </authorList>
    </citation>
    <scope>NUCLEOTIDE SEQUENCE</scope>
</reference>
<dbReference type="CDD" id="cd07035">
    <property type="entry name" value="TPP_PYR_POX_like"/>
    <property type="match status" value="1"/>
</dbReference>
<dbReference type="Gene3D" id="3.40.50.1220">
    <property type="entry name" value="TPP-binding domain"/>
    <property type="match status" value="1"/>
</dbReference>
<dbReference type="PANTHER" id="PTHR18968">
    <property type="entry name" value="THIAMINE PYROPHOSPHATE ENZYMES"/>
    <property type="match status" value="1"/>
</dbReference>
<dbReference type="InterPro" id="IPR012001">
    <property type="entry name" value="Thiamin_PyroP_enz_TPP-bd_dom"/>
</dbReference>
<organism evidence="4">
    <name type="scientific">marine metagenome</name>
    <dbReference type="NCBI Taxonomy" id="408172"/>
    <lineage>
        <taxon>unclassified sequences</taxon>
        <taxon>metagenomes</taxon>
        <taxon>ecological metagenomes</taxon>
    </lineage>
</organism>
<protein>
    <recommendedName>
        <fullName evidence="5">Thiamine pyrophosphate enzyme N-terminal TPP-binding domain-containing protein</fullName>
    </recommendedName>
</protein>
<feature type="non-terminal residue" evidence="4">
    <location>
        <position position="1"/>
    </location>
</feature>
<dbReference type="PANTHER" id="PTHR18968:SF13">
    <property type="entry name" value="ACETOLACTATE SYNTHASE CATALYTIC SUBUNIT, MITOCHONDRIAL"/>
    <property type="match status" value="1"/>
</dbReference>
<proteinExistence type="inferred from homology"/>
<dbReference type="GO" id="GO:0050660">
    <property type="term" value="F:flavin adenine dinucleotide binding"/>
    <property type="evidence" value="ECO:0007669"/>
    <property type="project" value="TreeGrafter"/>
</dbReference>